<reference evidence="2" key="1">
    <citation type="submission" date="2022-11" db="EMBL/GenBank/DDBJ databases">
        <title>Centuries of genome instability and evolution in soft-shell clam transmissible cancer (bioRxiv).</title>
        <authorList>
            <person name="Hart S.F.M."/>
            <person name="Yonemitsu M.A."/>
            <person name="Giersch R.M."/>
            <person name="Beal B.F."/>
            <person name="Arriagada G."/>
            <person name="Davis B.W."/>
            <person name="Ostrander E.A."/>
            <person name="Goff S.P."/>
            <person name="Metzger M.J."/>
        </authorList>
    </citation>
    <scope>NUCLEOTIDE SEQUENCE</scope>
    <source>
        <strain evidence="2">MELC-2E11</strain>
        <tissue evidence="2">Siphon/mantle</tissue>
    </source>
</reference>
<sequence>MDGPDREDAEVVVVQKLAIDYDVYHYTRERINPIIQQILGETKPSALCSNQILLITAAYDKELVNTFDSAQKCTKEIEALENVQVGSEQVVVLIGNDQENKLMSCKSILAKSPEASVCLLTHAVRKSNIGLTNEIIEVTEYGIELHAGCDLWPDQIPRLVDDLLEYYAFEQLAKVAEDFIKADKASTKVIGEMQALYKKSQVSMPKWLQPMSQDVSEIEKKVSALPHILQFDFSKEPLKIKMLSENESKQNDVVQGLEQIGLSEGQYTIELVDIKPLGPDNFKSGDGIKVRGSTRKGTLGAFAKFETKKTNESSMVAVTSKHILHVPDSERNEIIVNNEKVGNLMEVTEEAQAFHDMAIAHVTASSTKCDTLFRTRNGRRVTAEICKSSQKELQHELVHLWSQRSSPAIAKISSSNTGMSYEDDYFFIETESTDEFTHPLPGDSGAMVLIERHPRQSKHMYAIGTLVGEILPRKKTDESTDSGKEEHPTNEQQLIPRKEFLVTSLKKGFDHLSNQHDGSLTLFSEPEFD</sequence>
<protein>
    <submittedName>
        <fullName evidence="2">Uncharacterized protein</fullName>
    </submittedName>
</protein>
<evidence type="ECO:0000313" key="2">
    <source>
        <dbReference type="EMBL" id="WAR11206.1"/>
    </source>
</evidence>
<accession>A0ABY7EQW1</accession>
<dbReference type="EMBL" id="CP111018">
    <property type="protein sequence ID" value="WAR11206.1"/>
    <property type="molecule type" value="Genomic_DNA"/>
</dbReference>
<feature type="region of interest" description="Disordered" evidence="1">
    <location>
        <begin position="472"/>
        <end position="497"/>
    </location>
</feature>
<keyword evidence="3" id="KW-1185">Reference proteome</keyword>
<gene>
    <name evidence="2" type="ORF">MAR_036282</name>
</gene>
<organism evidence="2 3">
    <name type="scientific">Mya arenaria</name>
    <name type="common">Soft-shell clam</name>
    <dbReference type="NCBI Taxonomy" id="6604"/>
    <lineage>
        <taxon>Eukaryota</taxon>
        <taxon>Metazoa</taxon>
        <taxon>Spiralia</taxon>
        <taxon>Lophotrochozoa</taxon>
        <taxon>Mollusca</taxon>
        <taxon>Bivalvia</taxon>
        <taxon>Autobranchia</taxon>
        <taxon>Heteroconchia</taxon>
        <taxon>Euheterodonta</taxon>
        <taxon>Imparidentia</taxon>
        <taxon>Neoheterodontei</taxon>
        <taxon>Myida</taxon>
        <taxon>Myoidea</taxon>
        <taxon>Myidae</taxon>
        <taxon>Mya</taxon>
    </lineage>
</organism>
<proteinExistence type="predicted"/>
<evidence type="ECO:0000256" key="1">
    <source>
        <dbReference type="SAM" id="MobiDB-lite"/>
    </source>
</evidence>
<evidence type="ECO:0000313" key="3">
    <source>
        <dbReference type="Proteomes" id="UP001164746"/>
    </source>
</evidence>
<name>A0ABY7EQW1_MYAAR</name>
<dbReference type="Proteomes" id="UP001164746">
    <property type="component" value="Chromosome 7"/>
</dbReference>
<feature type="compositionally biased region" description="Basic and acidic residues" evidence="1">
    <location>
        <begin position="472"/>
        <end position="489"/>
    </location>
</feature>